<evidence type="ECO:0000313" key="2">
    <source>
        <dbReference type="EMBL" id="GMT20014.1"/>
    </source>
</evidence>
<dbReference type="InterPro" id="IPR016187">
    <property type="entry name" value="CTDL_fold"/>
</dbReference>
<gene>
    <name evidence="2" type="ORF">PFISCL1PPCAC_11311</name>
</gene>
<dbReference type="EMBL" id="BTSY01000003">
    <property type="protein sequence ID" value="GMT20014.1"/>
    <property type="molecule type" value="Genomic_DNA"/>
</dbReference>
<keyword evidence="1" id="KW-1015">Disulfide bond</keyword>
<dbReference type="InterPro" id="IPR016186">
    <property type="entry name" value="C-type_lectin-like/link_sf"/>
</dbReference>
<dbReference type="SUPFAM" id="SSF56436">
    <property type="entry name" value="C-type lectin-like"/>
    <property type="match status" value="1"/>
</dbReference>
<feature type="non-terminal residue" evidence="2">
    <location>
        <position position="1"/>
    </location>
</feature>
<dbReference type="CDD" id="cd00037">
    <property type="entry name" value="CLECT"/>
    <property type="match status" value="1"/>
</dbReference>
<dbReference type="AlphaFoldDB" id="A0AAV5VKH1"/>
<feature type="non-terminal residue" evidence="2">
    <location>
        <position position="106"/>
    </location>
</feature>
<evidence type="ECO:0000256" key="1">
    <source>
        <dbReference type="ARBA" id="ARBA00023157"/>
    </source>
</evidence>
<name>A0AAV5VKH1_9BILA</name>
<organism evidence="2 3">
    <name type="scientific">Pristionchus fissidentatus</name>
    <dbReference type="NCBI Taxonomy" id="1538716"/>
    <lineage>
        <taxon>Eukaryota</taxon>
        <taxon>Metazoa</taxon>
        <taxon>Ecdysozoa</taxon>
        <taxon>Nematoda</taxon>
        <taxon>Chromadorea</taxon>
        <taxon>Rhabditida</taxon>
        <taxon>Rhabditina</taxon>
        <taxon>Diplogasteromorpha</taxon>
        <taxon>Diplogasteroidea</taxon>
        <taxon>Neodiplogasteridae</taxon>
        <taxon>Pristionchus</taxon>
    </lineage>
</organism>
<sequence>AACPSGFELVRNGDCHKQLNHVPDLYPPNAPPYSKAACEELGAQPVIIRNQEDHDFWYSIAKQDMAKGGEGNIMLGIECNLTKYQWMDGSNIDFKPSGTDMGLITR</sequence>
<evidence type="ECO:0008006" key="4">
    <source>
        <dbReference type="Google" id="ProtNLM"/>
    </source>
</evidence>
<accession>A0AAV5VKH1</accession>
<dbReference type="InterPro" id="IPR050976">
    <property type="entry name" value="Snaclec"/>
</dbReference>
<protein>
    <recommendedName>
        <fullName evidence="4">C-type lectin</fullName>
    </recommendedName>
</protein>
<dbReference type="PANTHER" id="PTHR22991:SF40">
    <property type="entry name" value="PROTEIN CBG13490"/>
    <property type="match status" value="1"/>
</dbReference>
<dbReference type="Gene3D" id="3.10.100.10">
    <property type="entry name" value="Mannose-Binding Protein A, subunit A"/>
    <property type="match status" value="1"/>
</dbReference>
<proteinExistence type="predicted"/>
<dbReference type="PANTHER" id="PTHR22991">
    <property type="entry name" value="PROTEIN CBG13490"/>
    <property type="match status" value="1"/>
</dbReference>
<comment type="caution">
    <text evidence="2">The sequence shown here is derived from an EMBL/GenBank/DDBJ whole genome shotgun (WGS) entry which is preliminary data.</text>
</comment>
<evidence type="ECO:0000313" key="3">
    <source>
        <dbReference type="Proteomes" id="UP001432322"/>
    </source>
</evidence>
<reference evidence="2" key="1">
    <citation type="submission" date="2023-10" db="EMBL/GenBank/DDBJ databases">
        <title>Genome assembly of Pristionchus species.</title>
        <authorList>
            <person name="Yoshida K."/>
            <person name="Sommer R.J."/>
        </authorList>
    </citation>
    <scope>NUCLEOTIDE SEQUENCE</scope>
    <source>
        <strain evidence="2">RS5133</strain>
    </source>
</reference>
<dbReference type="Proteomes" id="UP001432322">
    <property type="component" value="Unassembled WGS sequence"/>
</dbReference>
<keyword evidence="3" id="KW-1185">Reference proteome</keyword>